<keyword evidence="1" id="KW-0812">Transmembrane</keyword>
<evidence type="ECO:0000256" key="1">
    <source>
        <dbReference type="SAM" id="Phobius"/>
    </source>
</evidence>
<keyword evidence="1" id="KW-1133">Transmembrane helix</keyword>
<accession>A0A4Y2PRF4</accession>
<comment type="caution">
    <text evidence="2">The sequence shown here is derived from an EMBL/GenBank/DDBJ whole genome shotgun (WGS) entry which is preliminary data.</text>
</comment>
<dbReference type="AlphaFoldDB" id="A0A4Y2PRF4"/>
<evidence type="ECO:0000313" key="2">
    <source>
        <dbReference type="EMBL" id="GBN53924.1"/>
    </source>
</evidence>
<sequence length="113" mass="13554">MWKIVPKSGKNIMERLGQSLRKDISPFDTFLFRWIFQLQRVFFPPSFLMGKCLSWWVLLFALVLKPVQGDDGRLFRARMVGALYKRVLLWIHWYCSGILLVGRFYFFYFLSTC</sequence>
<organism evidence="2 3">
    <name type="scientific">Araneus ventricosus</name>
    <name type="common">Orbweaver spider</name>
    <name type="synonym">Epeira ventricosa</name>
    <dbReference type="NCBI Taxonomy" id="182803"/>
    <lineage>
        <taxon>Eukaryota</taxon>
        <taxon>Metazoa</taxon>
        <taxon>Ecdysozoa</taxon>
        <taxon>Arthropoda</taxon>
        <taxon>Chelicerata</taxon>
        <taxon>Arachnida</taxon>
        <taxon>Araneae</taxon>
        <taxon>Araneomorphae</taxon>
        <taxon>Entelegynae</taxon>
        <taxon>Araneoidea</taxon>
        <taxon>Araneidae</taxon>
        <taxon>Araneus</taxon>
    </lineage>
</organism>
<dbReference type="EMBL" id="BGPR01011979">
    <property type="protein sequence ID" value="GBN53924.1"/>
    <property type="molecule type" value="Genomic_DNA"/>
</dbReference>
<proteinExistence type="predicted"/>
<feature type="transmembrane region" description="Helical" evidence="1">
    <location>
        <begin position="48"/>
        <end position="67"/>
    </location>
</feature>
<name>A0A4Y2PRF4_ARAVE</name>
<keyword evidence="1" id="KW-0472">Membrane</keyword>
<protein>
    <submittedName>
        <fullName evidence="2">Uncharacterized protein</fullName>
    </submittedName>
</protein>
<reference evidence="2 3" key="1">
    <citation type="journal article" date="2019" name="Sci. Rep.">
        <title>Orb-weaving spider Araneus ventricosus genome elucidates the spidroin gene catalogue.</title>
        <authorList>
            <person name="Kono N."/>
            <person name="Nakamura H."/>
            <person name="Ohtoshi R."/>
            <person name="Moran D.A.P."/>
            <person name="Shinohara A."/>
            <person name="Yoshida Y."/>
            <person name="Fujiwara M."/>
            <person name="Mori M."/>
            <person name="Tomita M."/>
            <person name="Arakawa K."/>
        </authorList>
    </citation>
    <scope>NUCLEOTIDE SEQUENCE [LARGE SCALE GENOMIC DNA]</scope>
</reference>
<keyword evidence="3" id="KW-1185">Reference proteome</keyword>
<feature type="transmembrane region" description="Helical" evidence="1">
    <location>
        <begin position="87"/>
        <end position="110"/>
    </location>
</feature>
<dbReference type="Proteomes" id="UP000499080">
    <property type="component" value="Unassembled WGS sequence"/>
</dbReference>
<evidence type="ECO:0000313" key="3">
    <source>
        <dbReference type="Proteomes" id="UP000499080"/>
    </source>
</evidence>
<gene>
    <name evidence="2" type="ORF">AVEN_37962_1</name>
</gene>